<dbReference type="InterPro" id="IPR011761">
    <property type="entry name" value="ATP-grasp"/>
</dbReference>
<dbReference type="PROSITE" id="PS50975">
    <property type="entry name" value="ATP_GRASP"/>
    <property type="match status" value="1"/>
</dbReference>
<protein>
    <recommendedName>
        <fullName evidence="2">ATP-grasp domain-containing protein</fullName>
    </recommendedName>
</protein>
<dbReference type="AlphaFoldDB" id="A0A1J5J4B3"/>
<organism evidence="3 4">
    <name type="scientific">Candidatus Wirthbacteria bacterium CG2_30_54_11</name>
    <dbReference type="NCBI Taxonomy" id="1817892"/>
    <lineage>
        <taxon>Bacteria</taxon>
        <taxon>Candidatus Wirthbacteria</taxon>
    </lineage>
</organism>
<evidence type="ECO:0000259" key="2">
    <source>
        <dbReference type="PROSITE" id="PS50975"/>
    </source>
</evidence>
<evidence type="ECO:0000313" key="3">
    <source>
        <dbReference type="EMBL" id="OIP98360.1"/>
    </source>
</evidence>
<gene>
    <name evidence="3" type="ORF">AUK40_01700</name>
</gene>
<dbReference type="STRING" id="1817892.AUK40_01700"/>
<comment type="caution">
    <text evidence="3">The sequence shown here is derived from an EMBL/GenBank/DDBJ whole genome shotgun (WGS) entry which is preliminary data.</text>
</comment>
<evidence type="ECO:0000313" key="4">
    <source>
        <dbReference type="Proteomes" id="UP000183245"/>
    </source>
</evidence>
<dbReference type="GO" id="GO:0005524">
    <property type="term" value="F:ATP binding"/>
    <property type="evidence" value="ECO:0007669"/>
    <property type="project" value="UniProtKB-UniRule"/>
</dbReference>
<dbReference type="SUPFAM" id="SSF56059">
    <property type="entry name" value="Glutathione synthetase ATP-binding domain-like"/>
    <property type="match status" value="1"/>
</dbReference>
<feature type="domain" description="ATP-grasp" evidence="2">
    <location>
        <begin position="183"/>
        <end position="397"/>
    </location>
</feature>
<evidence type="ECO:0000256" key="1">
    <source>
        <dbReference type="PROSITE-ProRule" id="PRU00409"/>
    </source>
</evidence>
<name>A0A1J5J4B3_9BACT</name>
<keyword evidence="1" id="KW-0547">Nucleotide-binding</keyword>
<proteinExistence type="predicted"/>
<sequence length="468" mass="53031">MAGNGNNGTNDKPPPSYTGIKTIFIANILEAFYRIYQGIPDKERNYWTLYDTLDGNRALLYNGDNKIIISPQPIFPGHKEHLCALLGWKNVHNLSPRLSSPSICEDIVRPGKFGDIVEDIVRANPGVGLIPYRATKEFYRLTSFFSRKGLKFTLPETVPEDSEFISMYCNSKRGFRHFWNRALGSNTTIPIDIPDGFIVGDKEEAIEAAWWFQQKRKSFVIKLNRGTQGIGIAFFKSSQLPHTEKAFQEEVKAKLNDKLWDQPAIVVEEMIAQDLSVLNGSPSVEFFINSEGQVAPTYGGEQIFAEDRKTFSGFYIHPEATYHPYIQTAFRAGVQFGEELADIGYHGYFDIDLVCGKDNQLYAVESNLRRTGGTHIHDLAVSLLGKNYMGTHHVLGEDIHLPEDKRTSYDKCFKIFKPVLYNKATESGFIFGNPDMLQVNILHGIFIGPTRKKMEEVRRRVNRLIASL</sequence>
<dbReference type="EMBL" id="MNZT01000030">
    <property type="protein sequence ID" value="OIP98360.1"/>
    <property type="molecule type" value="Genomic_DNA"/>
</dbReference>
<dbReference type="GO" id="GO:0046872">
    <property type="term" value="F:metal ion binding"/>
    <property type="evidence" value="ECO:0007669"/>
    <property type="project" value="InterPro"/>
</dbReference>
<reference evidence="3 4" key="1">
    <citation type="journal article" date="2016" name="Environ. Microbiol.">
        <title>Genomic resolution of a cold subsurface aquifer community provides metabolic insights for novel microbes adapted to high CO concentrations.</title>
        <authorList>
            <person name="Probst A.J."/>
            <person name="Castelle C.J."/>
            <person name="Singh A."/>
            <person name="Brown C.T."/>
            <person name="Anantharaman K."/>
            <person name="Sharon I."/>
            <person name="Hug L.A."/>
            <person name="Burstein D."/>
            <person name="Emerson J.B."/>
            <person name="Thomas B.C."/>
            <person name="Banfield J.F."/>
        </authorList>
    </citation>
    <scope>NUCLEOTIDE SEQUENCE [LARGE SCALE GENOMIC DNA]</scope>
    <source>
        <strain evidence="3">CG2_30_54_11</strain>
    </source>
</reference>
<accession>A0A1J5J4B3</accession>
<dbReference type="Proteomes" id="UP000183245">
    <property type="component" value="Unassembled WGS sequence"/>
</dbReference>
<keyword evidence="1" id="KW-0067">ATP-binding</keyword>